<protein>
    <submittedName>
        <fullName evidence="9">Iron ABC transporter permease</fullName>
    </submittedName>
</protein>
<feature type="transmembrane region" description="Helical" evidence="8">
    <location>
        <begin position="137"/>
        <end position="159"/>
    </location>
</feature>
<accession>A0A533I9B2</accession>
<proteinExistence type="inferred from homology"/>
<keyword evidence="7 8" id="KW-0472">Membrane</keyword>
<dbReference type="InterPro" id="IPR000522">
    <property type="entry name" value="ABC_transptr_permease_BtuC"/>
</dbReference>
<name>A0A533I9B2_PARDE</name>
<organism evidence="9 10">
    <name type="scientific">Paracoccus denitrificans</name>
    <dbReference type="NCBI Taxonomy" id="266"/>
    <lineage>
        <taxon>Bacteria</taxon>
        <taxon>Pseudomonadati</taxon>
        <taxon>Pseudomonadota</taxon>
        <taxon>Alphaproteobacteria</taxon>
        <taxon>Rhodobacterales</taxon>
        <taxon>Paracoccaceae</taxon>
        <taxon>Paracoccus</taxon>
    </lineage>
</organism>
<dbReference type="GO" id="GO:0022857">
    <property type="term" value="F:transmembrane transporter activity"/>
    <property type="evidence" value="ECO:0007669"/>
    <property type="project" value="InterPro"/>
</dbReference>
<dbReference type="CDD" id="cd06550">
    <property type="entry name" value="TM_ABC_iron-siderophores_like"/>
    <property type="match status" value="1"/>
</dbReference>
<feature type="transmembrane region" description="Helical" evidence="8">
    <location>
        <begin position="227"/>
        <end position="252"/>
    </location>
</feature>
<dbReference type="GO" id="GO:0033214">
    <property type="term" value="P:siderophore-iron import into cell"/>
    <property type="evidence" value="ECO:0007669"/>
    <property type="project" value="TreeGrafter"/>
</dbReference>
<feature type="transmembrane region" description="Helical" evidence="8">
    <location>
        <begin position="106"/>
        <end position="125"/>
    </location>
</feature>
<evidence type="ECO:0000256" key="5">
    <source>
        <dbReference type="ARBA" id="ARBA00022692"/>
    </source>
</evidence>
<feature type="transmembrane region" description="Helical" evidence="8">
    <location>
        <begin position="79"/>
        <end position="100"/>
    </location>
</feature>
<evidence type="ECO:0000256" key="1">
    <source>
        <dbReference type="ARBA" id="ARBA00004651"/>
    </source>
</evidence>
<dbReference type="Gene3D" id="1.10.3470.10">
    <property type="entry name" value="ABC transporter involved in vitamin B12 uptake, BtuC"/>
    <property type="match status" value="1"/>
</dbReference>
<evidence type="ECO:0000313" key="10">
    <source>
        <dbReference type="Proteomes" id="UP000315344"/>
    </source>
</evidence>
<keyword evidence="3" id="KW-0813">Transport</keyword>
<dbReference type="Pfam" id="PF01032">
    <property type="entry name" value="FecCD"/>
    <property type="match status" value="1"/>
</dbReference>
<dbReference type="EMBL" id="VAFL01000008">
    <property type="protein sequence ID" value="TKW66258.1"/>
    <property type="molecule type" value="Genomic_DNA"/>
</dbReference>
<evidence type="ECO:0000256" key="4">
    <source>
        <dbReference type="ARBA" id="ARBA00022475"/>
    </source>
</evidence>
<evidence type="ECO:0000256" key="7">
    <source>
        <dbReference type="ARBA" id="ARBA00023136"/>
    </source>
</evidence>
<sequence>MLSAALLITMVASLHLGMRVYTPAQVWAALSGGDTGTDALIIGTLRVPRTLIAVVSGAALGLSGLLMQAASRNPLAEPGLLGVNSGAALAAVIGITLLGVDSLSGLGATAGLGALLAITLVLGLTALGDVRADPTSILLVGVTLAALCGAMVQVILLSNETALETLLFWLAGSFADRDLGLIWIGLPVLLAGLLATLWLAPALDLLRTDDDSAAALGVPVARMRYSAFAVAALLAGGTVAMAGPVIFLGLVTPHIVRRLLPGTSHVWLALGCLLTGALIALVADILARIIVAPAEAPIGTVLAIVGVPVLIGQLRRGGGRRTA</sequence>
<comment type="similarity">
    <text evidence="2">Belongs to the binding-protein-dependent transport system permease family. FecCD subfamily.</text>
</comment>
<evidence type="ECO:0000256" key="6">
    <source>
        <dbReference type="ARBA" id="ARBA00022989"/>
    </source>
</evidence>
<feature type="transmembrane region" description="Helical" evidence="8">
    <location>
        <begin position="290"/>
        <end position="311"/>
    </location>
</feature>
<comment type="caution">
    <text evidence="9">The sequence shown here is derived from an EMBL/GenBank/DDBJ whole genome shotgun (WGS) entry which is preliminary data.</text>
</comment>
<dbReference type="PANTHER" id="PTHR30472:SF1">
    <property type="entry name" value="FE(3+) DICITRATE TRANSPORT SYSTEM PERMEASE PROTEIN FECC-RELATED"/>
    <property type="match status" value="1"/>
</dbReference>
<evidence type="ECO:0000256" key="3">
    <source>
        <dbReference type="ARBA" id="ARBA00022448"/>
    </source>
</evidence>
<evidence type="ECO:0000256" key="8">
    <source>
        <dbReference type="SAM" id="Phobius"/>
    </source>
</evidence>
<feature type="transmembrane region" description="Helical" evidence="8">
    <location>
        <begin position="264"/>
        <end position="283"/>
    </location>
</feature>
<keyword evidence="4" id="KW-1003">Cell membrane</keyword>
<evidence type="ECO:0000313" key="9">
    <source>
        <dbReference type="EMBL" id="TKW66258.1"/>
    </source>
</evidence>
<dbReference type="Proteomes" id="UP000315344">
    <property type="component" value="Unassembled WGS sequence"/>
</dbReference>
<keyword evidence="5 8" id="KW-0812">Transmembrane</keyword>
<feature type="transmembrane region" description="Helical" evidence="8">
    <location>
        <begin position="47"/>
        <end position="67"/>
    </location>
</feature>
<dbReference type="SUPFAM" id="SSF81345">
    <property type="entry name" value="ABC transporter involved in vitamin B12 uptake, BtuC"/>
    <property type="match status" value="1"/>
</dbReference>
<dbReference type="GO" id="GO:0005886">
    <property type="term" value="C:plasma membrane"/>
    <property type="evidence" value="ECO:0007669"/>
    <property type="project" value="UniProtKB-SubCell"/>
</dbReference>
<dbReference type="PANTHER" id="PTHR30472">
    <property type="entry name" value="FERRIC ENTEROBACTIN TRANSPORT SYSTEM PERMEASE PROTEIN"/>
    <property type="match status" value="1"/>
</dbReference>
<dbReference type="AlphaFoldDB" id="A0A533I9B2"/>
<feature type="transmembrane region" description="Helical" evidence="8">
    <location>
        <begin position="179"/>
        <end position="206"/>
    </location>
</feature>
<evidence type="ECO:0000256" key="2">
    <source>
        <dbReference type="ARBA" id="ARBA00007935"/>
    </source>
</evidence>
<keyword evidence="6 8" id="KW-1133">Transmembrane helix</keyword>
<dbReference type="InterPro" id="IPR037294">
    <property type="entry name" value="ABC_BtuC-like"/>
</dbReference>
<comment type="subcellular location">
    <subcellularLocation>
        <location evidence="1">Cell membrane</location>
        <topology evidence="1">Multi-pass membrane protein</topology>
    </subcellularLocation>
</comment>
<gene>
    <name evidence="9" type="ORF">DI616_11890</name>
</gene>
<reference evidence="9 10" key="1">
    <citation type="journal article" date="2017" name="Nat. Commun.">
        <title>In situ click chemistry generation of cyclooxygenase-2 inhibitors.</title>
        <authorList>
            <person name="Bhardwaj A."/>
            <person name="Kaur J."/>
            <person name="Wuest M."/>
            <person name="Wuest F."/>
        </authorList>
    </citation>
    <scope>NUCLEOTIDE SEQUENCE [LARGE SCALE GENOMIC DNA]</scope>
    <source>
        <strain evidence="9">S2_012_000_R3_94</strain>
    </source>
</reference>